<dbReference type="InterPro" id="IPR015655">
    <property type="entry name" value="PP2C"/>
</dbReference>
<name>A0ABR2YZ59_9CHLO</name>
<feature type="domain" description="Protein kinase" evidence="1">
    <location>
        <begin position="477"/>
        <end position="853"/>
    </location>
</feature>
<gene>
    <name evidence="3" type="ORF">WJX75_000279</name>
</gene>
<evidence type="ECO:0000259" key="1">
    <source>
        <dbReference type="PROSITE" id="PS50011"/>
    </source>
</evidence>
<dbReference type="Proteomes" id="UP001491310">
    <property type="component" value="Unassembled WGS sequence"/>
</dbReference>
<dbReference type="Gene3D" id="1.10.510.10">
    <property type="entry name" value="Transferase(Phosphotransferase) domain 1"/>
    <property type="match status" value="1"/>
</dbReference>
<reference evidence="3 4" key="1">
    <citation type="journal article" date="2024" name="Nat. Commun.">
        <title>Phylogenomics reveals the evolutionary origins of lichenization in chlorophyte algae.</title>
        <authorList>
            <person name="Puginier C."/>
            <person name="Libourel C."/>
            <person name="Otte J."/>
            <person name="Skaloud P."/>
            <person name="Haon M."/>
            <person name="Grisel S."/>
            <person name="Petersen M."/>
            <person name="Berrin J.G."/>
            <person name="Delaux P.M."/>
            <person name="Dal Grande F."/>
            <person name="Keller J."/>
        </authorList>
    </citation>
    <scope>NUCLEOTIDE SEQUENCE [LARGE SCALE GENOMIC DNA]</scope>
    <source>
        <strain evidence="3 4">SAG 216-7</strain>
    </source>
</reference>
<sequence>MNKVPTAAWLGTCGISLRQGRRAQMEDRAVCVEEWLDRARISAGVYAVYDGHNGNLAAQVLSTRLHEAVFDALAALPRWPQVSHTKVQEVLRAALLAVNDEFLSKASLTEDQSGSTAVAALRVGHQYVVGHVGDSRALLCQHNNTVLGNDTQSRSTALTLTWDHTPARKDESTRILAAGGTVTTKGTGDSGRLQGELAVSRSVGDVQYRPFGLTAEPEFSEWHEAGPTDEWLILASDGIFEALTAGQICDIAAATMAGVQHTLTVTSPRKAIPLPPGSNDNLATVVVDLVGSRRYAIDLSAQNGSNSPAEEHIVGIAVSLEQQGLGDAIIPVPRRSTSPVACSLIDTKGVPHQYELKELLALVPRNPSPTNSDAASRIAHASLSEGSDQQGSTAGQKAISTASADEASCGKVALTQIQWALHTGQLQLAPAAAELVQGLASLPLQPAGWEPAELGWALAEDDKPHQRDTHGATFDYMLESQRFAQGGFGEVWRAERRTEHRGKGICDEDGTFVLKHILVNKGEEAHLSGLREAYFGKLLQGSQHVQAVQGLDDGHDHITRFVEVLADEADLWLVFCDEGISLHSLIYSSRQPDIGKGGPKLLEPSKWWWAMRTEPHGEAMLRDILRQTLLALEILHTANVTHRDVKPENLLLQPGGGEGKPGVHLRLIDFGSAIDAHTVRQLYGTQGPSVNEQTQEYAPPEALLGRYWTGEPVLKRTWPYDMWSLGVSWLELVLGTRHVFQVDAKTRARLYQKINLEAMPEEDRKLAFWLRGLMELCIYPPRPLAAQKVPGNRSSLPLPWSCTDQALLEMLKQRDPSGKGLPSVQALRLLTSLLHWNPAARPTPQQALRHAFFVLPLARQDWGMPTCTNDRSQPGWC</sequence>
<protein>
    <recommendedName>
        <fullName evidence="5">Kinase-like protein</fullName>
    </recommendedName>
</protein>
<keyword evidence="4" id="KW-1185">Reference proteome</keyword>
<dbReference type="InterPro" id="IPR011009">
    <property type="entry name" value="Kinase-like_dom_sf"/>
</dbReference>
<dbReference type="PANTHER" id="PTHR47992">
    <property type="entry name" value="PROTEIN PHOSPHATASE"/>
    <property type="match status" value="1"/>
</dbReference>
<dbReference type="InterPro" id="IPR036457">
    <property type="entry name" value="PPM-type-like_dom_sf"/>
</dbReference>
<dbReference type="EMBL" id="JALJOT010000002">
    <property type="protein sequence ID" value="KAK9917045.1"/>
    <property type="molecule type" value="Genomic_DNA"/>
</dbReference>
<feature type="domain" description="PPM-type phosphatase" evidence="2">
    <location>
        <begin position="12"/>
        <end position="289"/>
    </location>
</feature>
<evidence type="ECO:0000313" key="3">
    <source>
        <dbReference type="EMBL" id="KAK9917045.1"/>
    </source>
</evidence>
<dbReference type="InterPro" id="IPR000719">
    <property type="entry name" value="Prot_kinase_dom"/>
</dbReference>
<dbReference type="SMART" id="SM00220">
    <property type="entry name" value="S_TKc"/>
    <property type="match status" value="1"/>
</dbReference>
<dbReference type="InterPro" id="IPR001932">
    <property type="entry name" value="PPM-type_phosphatase-like_dom"/>
</dbReference>
<evidence type="ECO:0008006" key="5">
    <source>
        <dbReference type="Google" id="ProtNLM"/>
    </source>
</evidence>
<dbReference type="Gene3D" id="3.60.40.10">
    <property type="entry name" value="PPM-type phosphatase domain"/>
    <property type="match status" value="1"/>
</dbReference>
<dbReference type="Pfam" id="PF00481">
    <property type="entry name" value="PP2C"/>
    <property type="match status" value="1"/>
</dbReference>
<dbReference type="SUPFAM" id="SSF56112">
    <property type="entry name" value="Protein kinase-like (PK-like)"/>
    <property type="match status" value="1"/>
</dbReference>
<comment type="caution">
    <text evidence="3">The sequence shown here is derived from an EMBL/GenBank/DDBJ whole genome shotgun (WGS) entry which is preliminary data.</text>
</comment>
<dbReference type="PROSITE" id="PS51746">
    <property type="entry name" value="PPM_2"/>
    <property type="match status" value="1"/>
</dbReference>
<proteinExistence type="predicted"/>
<evidence type="ECO:0000313" key="4">
    <source>
        <dbReference type="Proteomes" id="UP001491310"/>
    </source>
</evidence>
<dbReference type="PROSITE" id="PS00108">
    <property type="entry name" value="PROTEIN_KINASE_ST"/>
    <property type="match status" value="1"/>
</dbReference>
<dbReference type="CDD" id="cd00143">
    <property type="entry name" value="PP2Cc"/>
    <property type="match status" value="1"/>
</dbReference>
<dbReference type="Pfam" id="PF00069">
    <property type="entry name" value="Pkinase"/>
    <property type="match status" value="1"/>
</dbReference>
<dbReference type="SUPFAM" id="SSF81606">
    <property type="entry name" value="PP2C-like"/>
    <property type="match status" value="1"/>
</dbReference>
<dbReference type="SMART" id="SM00332">
    <property type="entry name" value="PP2Cc"/>
    <property type="match status" value="1"/>
</dbReference>
<accession>A0ABR2YZ59</accession>
<organism evidence="3 4">
    <name type="scientific">Coccomyxa subellipsoidea</name>
    <dbReference type="NCBI Taxonomy" id="248742"/>
    <lineage>
        <taxon>Eukaryota</taxon>
        <taxon>Viridiplantae</taxon>
        <taxon>Chlorophyta</taxon>
        <taxon>core chlorophytes</taxon>
        <taxon>Trebouxiophyceae</taxon>
        <taxon>Trebouxiophyceae incertae sedis</taxon>
        <taxon>Coccomyxaceae</taxon>
        <taxon>Coccomyxa</taxon>
    </lineage>
</organism>
<evidence type="ECO:0000259" key="2">
    <source>
        <dbReference type="PROSITE" id="PS51746"/>
    </source>
</evidence>
<dbReference type="InterPro" id="IPR008271">
    <property type="entry name" value="Ser/Thr_kinase_AS"/>
</dbReference>
<dbReference type="PROSITE" id="PS50011">
    <property type="entry name" value="PROTEIN_KINASE_DOM"/>
    <property type="match status" value="1"/>
</dbReference>